<feature type="chain" id="PRO_5014840253" description="Exopolysaccharide production protein YjbE" evidence="2">
    <location>
        <begin position="24"/>
        <end position="79"/>
    </location>
</feature>
<sequence>MNATMMKVAGVMLALAVSGGAAAAQTAGSSATTLSKGQSDAIGVGSIAAITAVALLLENGGSDGNGSTASTSTTTQTTR</sequence>
<keyword evidence="2" id="KW-0732">Signal</keyword>
<dbReference type="Proteomes" id="UP000234503">
    <property type="component" value="Unassembled WGS sequence"/>
</dbReference>
<evidence type="ECO:0000313" key="3">
    <source>
        <dbReference type="EMBL" id="PLR32193.1"/>
    </source>
</evidence>
<dbReference type="AlphaFoldDB" id="A0A2N5DXM5"/>
<dbReference type="Pfam" id="PF11106">
    <property type="entry name" value="YjbE"/>
    <property type="match status" value="1"/>
</dbReference>
<evidence type="ECO:0008006" key="5">
    <source>
        <dbReference type="Google" id="ProtNLM"/>
    </source>
</evidence>
<evidence type="ECO:0000256" key="1">
    <source>
        <dbReference type="SAM" id="MobiDB-lite"/>
    </source>
</evidence>
<proteinExistence type="predicted"/>
<evidence type="ECO:0000313" key="4">
    <source>
        <dbReference type="Proteomes" id="UP000234503"/>
    </source>
</evidence>
<organism evidence="3 4">
    <name type="scientific">Chimaeribacter coloradensis</name>
    <dbReference type="NCBI Taxonomy" id="2060068"/>
    <lineage>
        <taxon>Bacteria</taxon>
        <taxon>Pseudomonadati</taxon>
        <taxon>Pseudomonadota</taxon>
        <taxon>Gammaproteobacteria</taxon>
        <taxon>Enterobacterales</taxon>
        <taxon>Yersiniaceae</taxon>
        <taxon>Chimaeribacter</taxon>
    </lineage>
</organism>
<comment type="caution">
    <text evidence="3">The sequence shown here is derived from an EMBL/GenBank/DDBJ whole genome shotgun (WGS) entry which is preliminary data.</text>
</comment>
<name>A0A2N5DXM5_9GAMM</name>
<feature type="region of interest" description="Disordered" evidence="1">
    <location>
        <begin position="58"/>
        <end position="79"/>
    </location>
</feature>
<feature type="compositionally biased region" description="Low complexity" evidence="1">
    <location>
        <begin position="65"/>
        <end position="79"/>
    </location>
</feature>
<accession>A0A2N5DXM5</accession>
<gene>
    <name evidence="3" type="ORF">CYR32_15500</name>
</gene>
<dbReference type="InterPro" id="IPR025858">
    <property type="entry name" value="YjbE"/>
</dbReference>
<dbReference type="EMBL" id="PJZH01000019">
    <property type="protein sequence ID" value="PLR32193.1"/>
    <property type="molecule type" value="Genomic_DNA"/>
</dbReference>
<feature type="signal peptide" evidence="2">
    <location>
        <begin position="1"/>
        <end position="23"/>
    </location>
</feature>
<evidence type="ECO:0000256" key="2">
    <source>
        <dbReference type="SAM" id="SignalP"/>
    </source>
</evidence>
<reference evidence="3 4" key="1">
    <citation type="submission" date="2017-12" db="EMBL/GenBank/DDBJ databases">
        <title>Characterization of six clinical isolates of Enterochimera gen. nov., a novel genus of the Yersiniaciae family and the three species Enterochimera arupensis sp. nov., Enterochimera coloradensis sp. nov, and Enterochimera californica sp. nov.</title>
        <authorList>
            <person name="Rossi A."/>
            <person name="Fisher M."/>
        </authorList>
    </citation>
    <scope>NUCLEOTIDE SEQUENCE [LARGE SCALE GENOMIC DNA]</scope>
    <source>
        <strain evidence="4">2016-Iso4</strain>
    </source>
</reference>
<protein>
    <recommendedName>
        <fullName evidence="5">Exopolysaccharide production protein YjbE</fullName>
    </recommendedName>
</protein>
<keyword evidence="4" id="KW-1185">Reference proteome</keyword>
<dbReference type="RefSeq" id="WP_101826015.1">
    <property type="nucleotide sequence ID" value="NZ_PJZH01000019.1"/>
</dbReference>